<dbReference type="EMBL" id="JANJYI010000002">
    <property type="protein sequence ID" value="KAK2659860.1"/>
    <property type="molecule type" value="Genomic_DNA"/>
</dbReference>
<evidence type="ECO:0000256" key="3">
    <source>
        <dbReference type="ARBA" id="ARBA00023163"/>
    </source>
</evidence>
<name>A0AAE0CQH7_9ROSI</name>
<dbReference type="PANTHER" id="PTHR31719:SF179">
    <property type="entry name" value="OS08G0148400 PROTEIN"/>
    <property type="match status" value="1"/>
</dbReference>
<dbReference type="InterPro" id="IPR036093">
    <property type="entry name" value="NAC_dom_sf"/>
</dbReference>
<dbReference type="PROSITE" id="PS51005">
    <property type="entry name" value="NAC"/>
    <property type="match status" value="3"/>
</dbReference>
<keyword evidence="3" id="KW-0804">Transcription</keyword>
<evidence type="ECO:0000256" key="2">
    <source>
        <dbReference type="ARBA" id="ARBA00023125"/>
    </source>
</evidence>
<evidence type="ECO:0000313" key="8">
    <source>
        <dbReference type="Proteomes" id="UP001280121"/>
    </source>
</evidence>
<keyword evidence="4" id="KW-0539">Nucleus</keyword>
<dbReference type="Gene3D" id="2.170.150.80">
    <property type="entry name" value="NAC domain"/>
    <property type="match status" value="3"/>
</dbReference>
<keyword evidence="2" id="KW-0238">DNA-binding</keyword>
<dbReference type="GO" id="GO:0003677">
    <property type="term" value="F:DNA binding"/>
    <property type="evidence" value="ECO:0007669"/>
    <property type="project" value="UniProtKB-KW"/>
</dbReference>
<feature type="domain" description="NAC" evidence="6">
    <location>
        <begin position="188"/>
        <end position="374"/>
    </location>
</feature>
<evidence type="ECO:0000256" key="4">
    <source>
        <dbReference type="ARBA" id="ARBA00023242"/>
    </source>
</evidence>
<feature type="region of interest" description="Disordered" evidence="5">
    <location>
        <begin position="534"/>
        <end position="569"/>
    </location>
</feature>
<sequence length="569" mass="65315">MDSNNQTISIEDVKLPPGYRFKPNDSELITLYLIRKILNNRPIPTTAIKDIAFYDFDPEQLPIDEFSAYCRHEEAYFFTQVVPGRITKSGGEWKVSGPDMQVTVGNQVVGVKTCFVFYSAGEENRTKWTMREYRINPGLTLYSQNEVLKSKIDTYVICKVRYKEDDENLNFSNDEHTFQTISTEDLKLPGGFRFAPTHTELIRDYLINKILNRPLPTTAIMDYIHFYDIDPDQLPISEFLLFNVFFFFFGSFFCLLIDCGLVCVRGCVGDQFLAYYRDKEGYGFTQVVPGRTTRSGGHWELHASEVPVMDGDGVVIGFKTYFVYYSANKEKRTNNWTMHEYEVDPGFMIQAESTDKTLESKIDSTFVICKVKNADFVKLPPGYHFKPTDTELITDYLINKILNRPVPYSIAIKDISFFYDLDPEQLPIADHRREAYFYTQVVEGQTTKSGGGGWMASGRDLLIKRGDEVIGFKKYFVFYSAGQKKSTDWTMYEYKVNPCFMIPADAPNVTLKRKIDTCVICNVCKEDYENWSIDETTSDQNEETMDDEAATSTASHSDQSKSSNSDDQS</sequence>
<dbReference type="AlphaFoldDB" id="A0AAE0CQH7"/>
<evidence type="ECO:0000256" key="1">
    <source>
        <dbReference type="ARBA" id="ARBA00023015"/>
    </source>
</evidence>
<reference evidence="7" key="1">
    <citation type="journal article" date="2023" name="Plant J.">
        <title>Genome sequences and population genomics provide insights into the demographic history, inbreeding, and mutation load of two 'living fossil' tree species of Dipteronia.</title>
        <authorList>
            <person name="Feng Y."/>
            <person name="Comes H.P."/>
            <person name="Chen J."/>
            <person name="Zhu S."/>
            <person name="Lu R."/>
            <person name="Zhang X."/>
            <person name="Li P."/>
            <person name="Qiu J."/>
            <person name="Olsen K.M."/>
            <person name="Qiu Y."/>
        </authorList>
    </citation>
    <scope>NUCLEOTIDE SEQUENCE</scope>
    <source>
        <strain evidence="7">KIB01</strain>
    </source>
</reference>
<dbReference type="Proteomes" id="UP001280121">
    <property type="component" value="Unassembled WGS sequence"/>
</dbReference>
<comment type="caution">
    <text evidence="7">The sequence shown here is derived from an EMBL/GenBank/DDBJ whole genome shotgun (WGS) entry which is preliminary data.</text>
</comment>
<dbReference type="InterPro" id="IPR003441">
    <property type="entry name" value="NAC-dom"/>
</dbReference>
<accession>A0AAE0CQH7</accession>
<feature type="compositionally biased region" description="Acidic residues" evidence="5">
    <location>
        <begin position="536"/>
        <end position="549"/>
    </location>
</feature>
<organism evidence="7 8">
    <name type="scientific">Dipteronia dyeriana</name>
    <dbReference type="NCBI Taxonomy" id="168575"/>
    <lineage>
        <taxon>Eukaryota</taxon>
        <taxon>Viridiplantae</taxon>
        <taxon>Streptophyta</taxon>
        <taxon>Embryophyta</taxon>
        <taxon>Tracheophyta</taxon>
        <taxon>Spermatophyta</taxon>
        <taxon>Magnoliopsida</taxon>
        <taxon>eudicotyledons</taxon>
        <taxon>Gunneridae</taxon>
        <taxon>Pentapetalae</taxon>
        <taxon>rosids</taxon>
        <taxon>malvids</taxon>
        <taxon>Sapindales</taxon>
        <taxon>Sapindaceae</taxon>
        <taxon>Hippocastanoideae</taxon>
        <taxon>Acereae</taxon>
        <taxon>Dipteronia</taxon>
    </lineage>
</organism>
<feature type="domain" description="NAC" evidence="6">
    <location>
        <begin position="379"/>
        <end position="526"/>
    </location>
</feature>
<keyword evidence="8" id="KW-1185">Reference proteome</keyword>
<feature type="compositionally biased region" description="Low complexity" evidence="5">
    <location>
        <begin position="555"/>
        <end position="569"/>
    </location>
</feature>
<dbReference type="GO" id="GO:0006355">
    <property type="term" value="P:regulation of DNA-templated transcription"/>
    <property type="evidence" value="ECO:0007669"/>
    <property type="project" value="InterPro"/>
</dbReference>
<feature type="domain" description="NAC" evidence="6">
    <location>
        <begin position="15"/>
        <end position="163"/>
    </location>
</feature>
<dbReference type="SUPFAM" id="SSF101941">
    <property type="entry name" value="NAC domain"/>
    <property type="match status" value="4"/>
</dbReference>
<gene>
    <name evidence="7" type="ORF">Ddye_006393</name>
</gene>
<dbReference type="Pfam" id="PF02365">
    <property type="entry name" value="NAM"/>
    <property type="match status" value="4"/>
</dbReference>
<dbReference type="PANTHER" id="PTHR31719">
    <property type="entry name" value="NAC TRANSCRIPTION FACTOR 56"/>
    <property type="match status" value="1"/>
</dbReference>
<protein>
    <recommendedName>
        <fullName evidence="6">NAC domain-containing protein</fullName>
    </recommendedName>
</protein>
<evidence type="ECO:0000256" key="5">
    <source>
        <dbReference type="SAM" id="MobiDB-lite"/>
    </source>
</evidence>
<proteinExistence type="predicted"/>
<evidence type="ECO:0000313" key="7">
    <source>
        <dbReference type="EMBL" id="KAK2659860.1"/>
    </source>
</evidence>
<keyword evidence="1" id="KW-0805">Transcription regulation</keyword>
<evidence type="ECO:0000259" key="6">
    <source>
        <dbReference type="PROSITE" id="PS51005"/>
    </source>
</evidence>